<organism evidence="4 5">
    <name type="scientific">Crenothrix polyspora</name>
    <dbReference type="NCBI Taxonomy" id="360316"/>
    <lineage>
        <taxon>Bacteria</taxon>
        <taxon>Pseudomonadati</taxon>
        <taxon>Pseudomonadota</taxon>
        <taxon>Gammaproteobacteria</taxon>
        <taxon>Methylococcales</taxon>
        <taxon>Crenotrichaceae</taxon>
        <taxon>Crenothrix</taxon>
    </lineage>
</organism>
<feature type="modified residue" description="Phosphohistidine" evidence="2">
    <location>
        <position position="179"/>
    </location>
</feature>
<protein>
    <recommendedName>
        <fullName evidence="3">HPt domain-containing protein</fullName>
    </recommendedName>
</protein>
<dbReference type="GO" id="GO:0004672">
    <property type="term" value="F:protein kinase activity"/>
    <property type="evidence" value="ECO:0007669"/>
    <property type="project" value="UniProtKB-ARBA"/>
</dbReference>
<proteinExistence type="predicted"/>
<dbReference type="InterPro" id="IPR036641">
    <property type="entry name" value="HPT_dom_sf"/>
</dbReference>
<keyword evidence="1" id="KW-0902">Two-component regulatory system</keyword>
<dbReference type="Gene3D" id="1.20.120.160">
    <property type="entry name" value="HPT domain"/>
    <property type="match status" value="1"/>
</dbReference>
<dbReference type="GO" id="GO:0000160">
    <property type="term" value="P:phosphorelay signal transduction system"/>
    <property type="evidence" value="ECO:0007669"/>
    <property type="project" value="UniProtKB-KW"/>
</dbReference>
<dbReference type="SUPFAM" id="SSF52172">
    <property type="entry name" value="CheY-like"/>
    <property type="match status" value="1"/>
</dbReference>
<evidence type="ECO:0000313" key="5">
    <source>
        <dbReference type="Proteomes" id="UP000195667"/>
    </source>
</evidence>
<feature type="domain" description="HPt" evidence="3">
    <location>
        <begin position="140"/>
        <end position="238"/>
    </location>
</feature>
<dbReference type="PROSITE" id="PS50894">
    <property type="entry name" value="HPT"/>
    <property type="match status" value="1"/>
</dbReference>
<dbReference type="Gene3D" id="3.40.50.2300">
    <property type="match status" value="1"/>
</dbReference>
<evidence type="ECO:0000313" key="4">
    <source>
        <dbReference type="EMBL" id="SJM95148.1"/>
    </source>
</evidence>
<dbReference type="Proteomes" id="UP000195667">
    <property type="component" value="Unassembled WGS sequence"/>
</dbReference>
<accession>A0A1R4HFX6</accession>
<name>A0A1R4HFX6_9GAMM</name>
<reference evidence="5" key="1">
    <citation type="submission" date="2017-02" db="EMBL/GenBank/DDBJ databases">
        <authorList>
            <person name="Daims H."/>
        </authorList>
    </citation>
    <scope>NUCLEOTIDE SEQUENCE [LARGE SCALE GENOMIC DNA]</scope>
</reference>
<keyword evidence="2" id="KW-0597">Phosphoprotein</keyword>
<dbReference type="InterPro" id="IPR011006">
    <property type="entry name" value="CheY-like_superfamily"/>
</dbReference>
<evidence type="ECO:0000259" key="3">
    <source>
        <dbReference type="PROSITE" id="PS50894"/>
    </source>
</evidence>
<sequence>MEQFNLLLIEYDNHHSCYTKLSQRWPDVSVTVANNENEALIALLYTRFQLILLDTVLAEEEVISLVNSASGLNCKAPVIVMLEAHESHLKARYEVLQVVGCWLKPINVDAIEQFIRRQKNTNSLAEPEYIQILLDKTQNNKNLAIVIFKKLFIELPQQIHDIDIALQQQHYKVALEITHKLHGSVGFCGFSDMQQQAYALENCLLHKDYQTVIGHFDTLKTAIVSFVAKKNAILNTLI</sequence>
<dbReference type="EMBL" id="FUKI01000142">
    <property type="protein sequence ID" value="SJM95148.1"/>
    <property type="molecule type" value="Genomic_DNA"/>
</dbReference>
<dbReference type="SUPFAM" id="SSF47226">
    <property type="entry name" value="Histidine-containing phosphotransfer domain, HPT domain"/>
    <property type="match status" value="1"/>
</dbReference>
<gene>
    <name evidence="4" type="ORF">CRENPOLYSF1_640041</name>
</gene>
<dbReference type="RefSeq" id="WP_245808014.1">
    <property type="nucleotide sequence ID" value="NZ_FUKI01000142.1"/>
</dbReference>
<keyword evidence="5" id="KW-1185">Reference proteome</keyword>
<dbReference type="AlphaFoldDB" id="A0A1R4HFX6"/>
<evidence type="ECO:0000256" key="1">
    <source>
        <dbReference type="ARBA" id="ARBA00023012"/>
    </source>
</evidence>
<evidence type="ECO:0000256" key="2">
    <source>
        <dbReference type="PROSITE-ProRule" id="PRU00110"/>
    </source>
</evidence>
<dbReference type="InterPro" id="IPR008207">
    <property type="entry name" value="Sig_transdc_His_kin_Hpt_dom"/>
</dbReference>
<dbReference type="Pfam" id="PF01627">
    <property type="entry name" value="Hpt"/>
    <property type="match status" value="1"/>
</dbReference>